<name>A0A1W2H8Q1_9BACT</name>
<dbReference type="EMBL" id="LT838813">
    <property type="protein sequence ID" value="SMD44986.1"/>
    <property type="molecule type" value="Genomic_DNA"/>
</dbReference>
<proteinExistence type="predicted"/>
<dbReference type="RefSeq" id="WP_084121750.1">
    <property type="nucleotide sequence ID" value="NZ_LT838813.1"/>
</dbReference>
<feature type="domain" description="Secretion system C-terminal sorting" evidence="1">
    <location>
        <begin position="439"/>
        <end position="514"/>
    </location>
</feature>
<keyword evidence="3" id="KW-1185">Reference proteome</keyword>
<accession>A0A1W2H8Q1</accession>
<evidence type="ECO:0000313" key="3">
    <source>
        <dbReference type="Proteomes" id="UP000192333"/>
    </source>
</evidence>
<dbReference type="PANTHER" id="PTHR43737:SF1">
    <property type="entry name" value="DUF1501 DOMAIN-CONTAINING PROTEIN"/>
    <property type="match status" value="1"/>
</dbReference>
<dbReference type="OrthoDB" id="9779968at2"/>
<dbReference type="InterPro" id="IPR026444">
    <property type="entry name" value="Secre_tail"/>
</dbReference>
<reference evidence="3" key="1">
    <citation type="submission" date="2017-04" db="EMBL/GenBank/DDBJ databases">
        <authorList>
            <person name="Varghese N."/>
            <person name="Submissions S."/>
        </authorList>
    </citation>
    <scope>NUCLEOTIDE SEQUENCE [LARGE SCALE GENOMIC DNA]</scope>
    <source>
        <strain evidence="3">DSM 16537</strain>
    </source>
</reference>
<sequence>MKRRSFIKHAAHSLAIPGFFGALNNQSFGQTLDRFLNLANETDRVLVLIYLEGGNDGLNTVIPVSYLSQLNQVRPHVIMPDSKLLHIDSGDFALHPSLDGFKSLYEEGRLQVIHSVGYPQQSFSHFKSTDIWMSGSNSDELLPSGWTGRYLESNYPEFPNGYPNEDKPDPMAVEIGYGSSMLFQGERANFSMVINNPNSFYQILENAVEDTPDTMAGDKLRYIRLIAQQSQKYGMVVKRAAEKVTQQKVYPDTRLGNQLRIVSRLISGGLKTPLYLVRMGGFDTHDNQVDGGDHTKGRHANLLKQLNDAVVAFMNDLEFQGSADRVMGMTFSEFGRRIVSNSSNGTDHGSSAPLFVFGNMSYGGSLGTAPQIKGTEVYRDNIPLQYDFRQVYTSLLSQWFDAGDTSIQAATRGNFEQVPVIKNGLVTGIQDIEPVNLKIYPNPTLNVVTLKMDVVPGKLSIKVVDSSGRKTATIFEGLVNTYQFQQSFDLSQYPAGMYIFLISNGNKKFTRKLIKL</sequence>
<dbReference type="NCBIfam" id="TIGR04183">
    <property type="entry name" value="Por_Secre_tail"/>
    <property type="match status" value="1"/>
</dbReference>
<dbReference type="Pfam" id="PF07394">
    <property type="entry name" value="DUF1501"/>
    <property type="match status" value="1"/>
</dbReference>
<dbReference type="AlphaFoldDB" id="A0A1W2H8Q1"/>
<dbReference type="Proteomes" id="UP000192333">
    <property type="component" value="Chromosome I"/>
</dbReference>
<dbReference type="InterPro" id="IPR010869">
    <property type="entry name" value="DUF1501"/>
</dbReference>
<evidence type="ECO:0000313" key="2">
    <source>
        <dbReference type="EMBL" id="SMD44986.1"/>
    </source>
</evidence>
<protein>
    <submittedName>
        <fullName evidence="2">Por secretion system C-terminal sorting domain-containing protein</fullName>
    </submittedName>
</protein>
<gene>
    <name evidence="2" type="ORF">SAMN00777080_3624</name>
</gene>
<dbReference type="PANTHER" id="PTHR43737">
    <property type="entry name" value="BLL7424 PROTEIN"/>
    <property type="match status" value="1"/>
</dbReference>
<evidence type="ECO:0000259" key="1">
    <source>
        <dbReference type="Pfam" id="PF18962"/>
    </source>
</evidence>
<organism evidence="2 3">
    <name type="scientific">Aquiflexum balticum DSM 16537</name>
    <dbReference type="NCBI Taxonomy" id="758820"/>
    <lineage>
        <taxon>Bacteria</taxon>
        <taxon>Pseudomonadati</taxon>
        <taxon>Bacteroidota</taxon>
        <taxon>Cytophagia</taxon>
        <taxon>Cytophagales</taxon>
        <taxon>Cyclobacteriaceae</taxon>
        <taxon>Aquiflexum</taxon>
    </lineage>
</organism>
<dbReference type="Pfam" id="PF18962">
    <property type="entry name" value="Por_Secre_tail"/>
    <property type="match status" value="1"/>
</dbReference>